<keyword evidence="4" id="KW-0347">Helicase</keyword>
<dbReference type="InterPro" id="IPR041677">
    <property type="entry name" value="DNA2/NAM7_AAA_11"/>
</dbReference>
<dbReference type="Pfam" id="PF01535">
    <property type="entry name" value="PPR"/>
    <property type="match status" value="1"/>
</dbReference>
<feature type="repeat" description="PPR" evidence="7">
    <location>
        <begin position="33"/>
        <end position="67"/>
    </location>
</feature>
<feature type="domain" description="DNA2/NAM7 helicase helicase" evidence="8">
    <location>
        <begin position="546"/>
        <end position="893"/>
    </location>
</feature>
<accession>A0AAV1RTI5</accession>
<dbReference type="InterPro" id="IPR047187">
    <property type="entry name" value="SF1_C_Upf1"/>
</dbReference>
<evidence type="ECO:0000256" key="5">
    <source>
        <dbReference type="ARBA" id="ARBA00022840"/>
    </source>
</evidence>
<protein>
    <submittedName>
        <fullName evidence="11">Uncharacterized protein</fullName>
    </submittedName>
</protein>
<dbReference type="Proteomes" id="UP001314170">
    <property type="component" value="Unassembled WGS sequence"/>
</dbReference>
<dbReference type="Pfam" id="PF13086">
    <property type="entry name" value="AAA_11"/>
    <property type="match status" value="1"/>
</dbReference>
<keyword evidence="5" id="KW-0067">ATP-binding</keyword>
<feature type="domain" description="DUF6469" evidence="10">
    <location>
        <begin position="410"/>
        <end position="498"/>
    </location>
</feature>
<dbReference type="SUPFAM" id="SSF52540">
    <property type="entry name" value="P-loop containing nucleoside triphosphate hydrolases"/>
    <property type="match status" value="1"/>
</dbReference>
<evidence type="ECO:0000313" key="12">
    <source>
        <dbReference type="Proteomes" id="UP001314170"/>
    </source>
</evidence>
<keyword evidence="3" id="KW-0378">Hydrolase</keyword>
<dbReference type="InterPro" id="IPR019734">
    <property type="entry name" value="TPR_rpt"/>
</dbReference>
<comment type="caution">
    <text evidence="11">The sequence shown here is derived from an EMBL/GenBank/DDBJ whole genome shotgun (WGS) entry which is preliminary data.</text>
</comment>
<dbReference type="CDD" id="cd18808">
    <property type="entry name" value="SF1_C_Upf1"/>
    <property type="match status" value="1"/>
</dbReference>
<evidence type="ECO:0000259" key="10">
    <source>
        <dbReference type="Pfam" id="PF20073"/>
    </source>
</evidence>
<dbReference type="GO" id="GO:0005524">
    <property type="term" value="F:ATP binding"/>
    <property type="evidence" value="ECO:0007669"/>
    <property type="project" value="UniProtKB-KW"/>
</dbReference>
<dbReference type="PROSITE" id="PS50005">
    <property type="entry name" value="TPR"/>
    <property type="match status" value="1"/>
</dbReference>
<dbReference type="GO" id="GO:0016787">
    <property type="term" value="F:hydrolase activity"/>
    <property type="evidence" value="ECO:0007669"/>
    <property type="project" value="UniProtKB-KW"/>
</dbReference>
<dbReference type="PANTHER" id="PTHR10887">
    <property type="entry name" value="DNA2/NAM7 HELICASE FAMILY"/>
    <property type="match status" value="1"/>
</dbReference>
<dbReference type="InterPro" id="IPR002885">
    <property type="entry name" value="PPR_rpt"/>
</dbReference>
<dbReference type="InterPro" id="IPR027417">
    <property type="entry name" value="P-loop_NTPase"/>
</dbReference>
<gene>
    <name evidence="11" type="ORF">DCAF_LOCUS13865</name>
</gene>
<evidence type="ECO:0000256" key="3">
    <source>
        <dbReference type="ARBA" id="ARBA00022801"/>
    </source>
</evidence>
<dbReference type="Gene3D" id="3.40.50.300">
    <property type="entry name" value="P-loop containing nucleotide triphosphate hydrolases"/>
    <property type="match status" value="2"/>
</dbReference>
<evidence type="ECO:0000259" key="9">
    <source>
        <dbReference type="Pfam" id="PF13087"/>
    </source>
</evidence>
<keyword evidence="2" id="KW-0547">Nucleotide-binding</keyword>
<feature type="domain" description="DNA2/NAM7 helicase-like C-terminal" evidence="9">
    <location>
        <begin position="901"/>
        <end position="1097"/>
    </location>
</feature>
<dbReference type="FunFam" id="3.40.50.300:FF:000326">
    <property type="entry name" value="P-loop containing nucleoside triphosphate hydrolase"/>
    <property type="match status" value="1"/>
</dbReference>
<dbReference type="InterPro" id="IPR041679">
    <property type="entry name" value="DNA2/NAM7-like_C"/>
</dbReference>
<name>A0AAV1RTI5_9ROSI</name>
<sequence length="1365" mass="152624">MLSILSACAQSGSSLQLGNWVRSWIEDHGVGSNFRLVNGLIDMYIKCGDSEEASNLVEGMQDKNVVSWNVMIGLFSRMTEEGFVQDGITFVGVLLASKHAGRAGLFDEAETLTKNMQMKPDGAIWRSLLGACRIHGRVELAEFVAKQLLARDTIASSEGPIKALDYAIRASNSFERVTIEKGEEPSSYLVMSLRVLGAIYCNLGRFEEAVPVLERAIKVPDLSKGVDHALAGFSGYTQLGDTYSMLGQVDKFFECYEKYLQIQIESLGEIDSRVGETCKERERERERVSEGVDFVFACEEDESMEKRTDHVKREEVKGRGFLDSVFSWSIQDVLNKDLYKDQVEKIPESFKSTAQYMNTFLPSLLEDTHADLCSSIESLAGAPTCKILCVRKSHGYKPLKDLFYKISVERTRGGYVPGFGDLIALTNVKPKCFDDLRRPQQSYLVAFVYAVKGENGLTPLILSSKPIVDAEDLKMGTLFAVHLSNLTTNLRIWKALKLELEGKSMNIIKKLLQNNFTDGGKCTICSSSENNDAASTCIRDTLQSFNLNNSQEAVVLSCIDTAGCCHGYTVKLVQGPPGTGKTKTVSFLLYSLVRMKCRTLTCAPTNIAVLEVAACVLRTVANAVGSETYGMGDIVLFGNRERMKIDDDQNGLLHVFLDHRADILEKCFDPLSGWNHSLASMKCLLENSEEQYDLYLQDNMRNEDPWTYERFVSKRFNFLGEQLKFCIVNLYTHLPTTLISLEVMKIMTRALDLMKSLETLLLSASSAKEGLKQILGENEDAESKIYNHIKLRNVKRECLNSLCLLALKFNVPKFKDKYVIEKFCLSNACLVFCTASSSAKLHMKGLAPLQFMVIDEAAQLKECESTIPLQLSGLHHAILVGDERQLRATVNSKISEEAGFGRSLFERLIKLGCKSHLLNIQYRMHPSISLFPNTEFYGRQIFDAPNVKETGYRRRFLKGDLFGSYSFINIAYGKEEFGEQQSFKNMVEAAVVADIVGRLFKEINGPEMKASIGIISPYQAQVHAIQEKIGKFVSDSDSAFSASVGTVDGFQGGEEDLIIISTVRSNEKGLVGFVSNLQRANVALTRARYCLWILGNEATLVKSGSIWKKIVNDAKERQCFYNAEEDESLAQTITDSLIELDQLDVLLKTDSPLFRNARWTVCFSDDFRRSVARVRNVRICKEVLSLLAKVSNGWRQSRNKRSLIAHNGISSPLLEQYKVSGQLNIIWTVDILQENSFYIQVLKVWDILPSSGIPKLAMSLDTLFRNYTEEQMNCCLYKSMEGNLVVPMRWTVGSCSAPQGSCSEADAVQPSKSLASLCLKDESSTNAKISKYVTVLAAITPYQDVAMQVARFCQPLYDGLKWKLH</sequence>
<evidence type="ECO:0000259" key="8">
    <source>
        <dbReference type="Pfam" id="PF13086"/>
    </source>
</evidence>
<evidence type="ECO:0000256" key="7">
    <source>
        <dbReference type="PROSITE-ProRule" id="PRU00708"/>
    </source>
</evidence>
<dbReference type="Gene3D" id="1.25.40.10">
    <property type="entry name" value="Tetratricopeptide repeat domain"/>
    <property type="match status" value="2"/>
</dbReference>
<evidence type="ECO:0000256" key="4">
    <source>
        <dbReference type="ARBA" id="ARBA00022806"/>
    </source>
</evidence>
<reference evidence="11 12" key="1">
    <citation type="submission" date="2024-01" db="EMBL/GenBank/DDBJ databases">
        <authorList>
            <person name="Waweru B."/>
        </authorList>
    </citation>
    <scope>NUCLEOTIDE SEQUENCE [LARGE SCALE GENOMIC DNA]</scope>
</reference>
<dbReference type="InterPro" id="IPR045055">
    <property type="entry name" value="DNA2/NAM7-like"/>
</dbReference>
<dbReference type="Pfam" id="PF13087">
    <property type="entry name" value="AAA_12"/>
    <property type="match status" value="1"/>
</dbReference>
<evidence type="ECO:0000256" key="1">
    <source>
        <dbReference type="ARBA" id="ARBA00022737"/>
    </source>
</evidence>
<evidence type="ECO:0000313" key="11">
    <source>
        <dbReference type="EMBL" id="CAK7338817.1"/>
    </source>
</evidence>
<dbReference type="Pfam" id="PF20073">
    <property type="entry name" value="DUF6469"/>
    <property type="match status" value="1"/>
</dbReference>
<dbReference type="InterPro" id="IPR011990">
    <property type="entry name" value="TPR-like_helical_dom_sf"/>
</dbReference>
<dbReference type="InterPro" id="IPR045529">
    <property type="entry name" value="DUF6469"/>
</dbReference>
<dbReference type="SUPFAM" id="SSF48452">
    <property type="entry name" value="TPR-like"/>
    <property type="match status" value="1"/>
</dbReference>
<dbReference type="PROSITE" id="PS51375">
    <property type="entry name" value="PPR"/>
    <property type="match status" value="1"/>
</dbReference>
<keyword evidence="6" id="KW-0802">TPR repeat</keyword>
<dbReference type="EMBL" id="CAWUPB010001156">
    <property type="protein sequence ID" value="CAK7338817.1"/>
    <property type="molecule type" value="Genomic_DNA"/>
</dbReference>
<keyword evidence="1" id="KW-0677">Repeat</keyword>
<proteinExistence type="predicted"/>
<feature type="repeat" description="TPR" evidence="6">
    <location>
        <begin position="190"/>
        <end position="223"/>
    </location>
</feature>
<evidence type="ECO:0000256" key="2">
    <source>
        <dbReference type="ARBA" id="ARBA00022741"/>
    </source>
</evidence>
<keyword evidence="12" id="KW-1185">Reference proteome</keyword>
<dbReference type="Pfam" id="PF13181">
    <property type="entry name" value="TPR_8"/>
    <property type="match status" value="2"/>
</dbReference>
<evidence type="ECO:0000256" key="6">
    <source>
        <dbReference type="PROSITE-ProRule" id="PRU00339"/>
    </source>
</evidence>
<dbReference type="GO" id="GO:0005694">
    <property type="term" value="C:chromosome"/>
    <property type="evidence" value="ECO:0007669"/>
    <property type="project" value="UniProtKB-ARBA"/>
</dbReference>
<organism evidence="11 12">
    <name type="scientific">Dovyalis caffra</name>
    <dbReference type="NCBI Taxonomy" id="77055"/>
    <lineage>
        <taxon>Eukaryota</taxon>
        <taxon>Viridiplantae</taxon>
        <taxon>Streptophyta</taxon>
        <taxon>Embryophyta</taxon>
        <taxon>Tracheophyta</taxon>
        <taxon>Spermatophyta</taxon>
        <taxon>Magnoliopsida</taxon>
        <taxon>eudicotyledons</taxon>
        <taxon>Gunneridae</taxon>
        <taxon>Pentapetalae</taxon>
        <taxon>rosids</taxon>
        <taxon>fabids</taxon>
        <taxon>Malpighiales</taxon>
        <taxon>Salicaceae</taxon>
        <taxon>Flacourtieae</taxon>
        <taxon>Dovyalis</taxon>
    </lineage>
</organism>
<dbReference type="GO" id="GO:0004386">
    <property type="term" value="F:helicase activity"/>
    <property type="evidence" value="ECO:0007669"/>
    <property type="project" value="UniProtKB-KW"/>
</dbReference>
<dbReference type="PANTHER" id="PTHR10887:SF522">
    <property type="entry name" value="P-LOOP CONTAINING NUCLEOSIDE TRIPHOSPHATE HYDROLASES SUPERFAMILY PROTEIN"/>
    <property type="match status" value="1"/>
</dbReference>